<accession>A0A1S2PF84</accession>
<protein>
    <submittedName>
        <fullName evidence="1">Uncharacterized protein</fullName>
    </submittedName>
</protein>
<dbReference type="AlphaFoldDB" id="A0A1S2PF84"/>
<name>A0A1S2PF84_9ACTN</name>
<dbReference type="Proteomes" id="UP000179935">
    <property type="component" value="Unassembled WGS sequence"/>
</dbReference>
<organism evidence="1 2">
    <name type="scientific">Streptomyces colonosanans</name>
    <dbReference type="NCBI Taxonomy" id="1428652"/>
    <lineage>
        <taxon>Bacteria</taxon>
        <taxon>Bacillati</taxon>
        <taxon>Actinomycetota</taxon>
        <taxon>Actinomycetes</taxon>
        <taxon>Kitasatosporales</taxon>
        <taxon>Streptomycetaceae</taxon>
        <taxon>Streptomyces</taxon>
    </lineage>
</organism>
<evidence type="ECO:0000313" key="1">
    <source>
        <dbReference type="EMBL" id="OIJ91634.1"/>
    </source>
</evidence>
<sequence>MVEDDGLQKPVLLDVVGKGGEVILVEQGQERGSRVGFYNGLLGLVNGGGDAAGMSGQAEGDGRP</sequence>
<proteinExistence type="predicted"/>
<gene>
    <name evidence="1" type="ORF">BIV24_15345</name>
</gene>
<reference evidence="1 2" key="1">
    <citation type="submission" date="2016-10" db="EMBL/GenBank/DDBJ databases">
        <title>Genome sequence of Streptomyces sp. MUSC 93.</title>
        <authorList>
            <person name="Lee L.-H."/>
            <person name="Ser H.-L."/>
            <person name="Law J.W.-F."/>
        </authorList>
    </citation>
    <scope>NUCLEOTIDE SEQUENCE [LARGE SCALE GENOMIC DNA]</scope>
    <source>
        <strain evidence="1 2">MUSC 93</strain>
    </source>
</reference>
<keyword evidence="2" id="KW-1185">Reference proteome</keyword>
<comment type="caution">
    <text evidence="1">The sequence shown here is derived from an EMBL/GenBank/DDBJ whole genome shotgun (WGS) entry which is preliminary data.</text>
</comment>
<dbReference type="STRING" id="1428652.BIV24_15345"/>
<evidence type="ECO:0000313" key="2">
    <source>
        <dbReference type="Proteomes" id="UP000179935"/>
    </source>
</evidence>
<dbReference type="EMBL" id="MLYP01000040">
    <property type="protein sequence ID" value="OIJ91634.1"/>
    <property type="molecule type" value="Genomic_DNA"/>
</dbReference>